<gene>
    <name evidence="3" type="ORF">ABT57_12735</name>
</gene>
<feature type="transmembrane region" description="Helical" evidence="1">
    <location>
        <begin position="21"/>
        <end position="40"/>
    </location>
</feature>
<proteinExistence type="predicted"/>
<dbReference type="Gene3D" id="3.40.50.300">
    <property type="entry name" value="P-loop containing nucleotide triphosphate hydrolases"/>
    <property type="match status" value="1"/>
</dbReference>
<feature type="transmembrane region" description="Helical" evidence="1">
    <location>
        <begin position="46"/>
        <end position="68"/>
    </location>
</feature>
<evidence type="ECO:0000259" key="2">
    <source>
        <dbReference type="Pfam" id="PF01926"/>
    </source>
</evidence>
<keyword evidence="1" id="KW-1133">Transmembrane helix</keyword>
<dbReference type="GO" id="GO:0030488">
    <property type="term" value="P:tRNA methylation"/>
    <property type="evidence" value="ECO:0007669"/>
    <property type="project" value="TreeGrafter"/>
</dbReference>
<dbReference type="PANTHER" id="PTHR42714">
    <property type="entry name" value="TRNA MODIFICATION GTPASE GTPBP3"/>
    <property type="match status" value="1"/>
</dbReference>
<dbReference type="OrthoDB" id="238366at2"/>
<reference evidence="3 4" key="1">
    <citation type="submission" date="2015-05" db="EMBL/GenBank/DDBJ databases">
        <title>Photobacterium galathea sp. nov.</title>
        <authorList>
            <person name="Machado H."/>
            <person name="Gram L."/>
        </authorList>
    </citation>
    <scope>NUCLEOTIDE SEQUENCE [LARGE SCALE GENOMIC DNA]</scope>
    <source>
        <strain evidence="3 4">DSM 22954</strain>
    </source>
</reference>
<name>A0A0J1K2R0_9GAMM</name>
<dbReference type="RefSeq" id="WP_047885614.1">
    <property type="nucleotide sequence ID" value="NZ_LDOU01000013.1"/>
</dbReference>
<evidence type="ECO:0000313" key="3">
    <source>
        <dbReference type="EMBL" id="KLV08687.1"/>
    </source>
</evidence>
<comment type="caution">
    <text evidence="3">The sequence shown here is derived from an EMBL/GenBank/DDBJ whole genome shotgun (WGS) entry which is preliminary data.</text>
</comment>
<dbReference type="InterPro" id="IPR006073">
    <property type="entry name" value="GTP-bd"/>
</dbReference>
<dbReference type="Proteomes" id="UP000035909">
    <property type="component" value="Unassembled WGS sequence"/>
</dbReference>
<dbReference type="GO" id="GO:0002098">
    <property type="term" value="P:tRNA wobble uridine modification"/>
    <property type="evidence" value="ECO:0007669"/>
    <property type="project" value="TreeGrafter"/>
</dbReference>
<feature type="domain" description="G" evidence="2">
    <location>
        <begin position="287"/>
        <end position="388"/>
    </location>
</feature>
<dbReference type="Pfam" id="PF01926">
    <property type="entry name" value="MMR_HSR1"/>
    <property type="match status" value="1"/>
</dbReference>
<dbReference type="SUPFAM" id="SSF52540">
    <property type="entry name" value="P-loop containing nucleoside triphosphate hydrolases"/>
    <property type="match status" value="1"/>
</dbReference>
<dbReference type="PANTHER" id="PTHR42714:SF2">
    <property type="entry name" value="TRNA MODIFICATION GTPASE GTPBP3, MITOCHONDRIAL"/>
    <property type="match status" value="1"/>
</dbReference>
<dbReference type="InterPro" id="IPR027417">
    <property type="entry name" value="P-loop_NTPase"/>
</dbReference>
<keyword evidence="1" id="KW-0812">Transmembrane</keyword>
<accession>A0A0J1K2R0</accession>
<dbReference type="STRING" id="320778.ABT57_12735"/>
<keyword evidence="1" id="KW-0472">Membrane</keyword>
<sequence length="515" mass="57766">MKRTKNSLGVLSRLSAGVVPLLMAALTLPLLVLAGLGLVSVFQNDYWLLLSLVLAGSALLVLIGYLSLQRRRANVEAMTDFELEGDYQVAPSGEWGRFEREVWQALNRELDARLDKTTTWPSLRELGTDLAMEVAGQYHPERQGKALAFTAPEFLLMLENVSQRYRRFLLNHVPFAEQLKLSTLKQGYLYKEKLDTAKQVYDVYRLFRLVTPAGWIAEARGQVLGYLFDEVNVDVQYKLKKVLMQEVISVAIDLYSGRFALADDELGESHGHETDQSHLAAEIEPLRVALLGQISAGKSSLINAFIGNLVAEVNAIPTTDSVVIHKCEVEGIDCIHLVDLPGIDGTEANQKLLLKQVTNSDVVLWVVKANQPARQLDVAFKQVIDAFYQQPEHRSRKRPKIIMLLNQVDRLSPVTEWDPPYCLDQPTNRKAENIQAALAYNIAQLQPDDAVVIAMPDQQPAYQLEKVGESLLAAFEDGVNTQLNRRRIEHARGALGDQAKRLYRLSKVALSQWFT</sequence>
<evidence type="ECO:0000256" key="1">
    <source>
        <dbReference type="SAM" id="Phobius"/>
    </source>
</evidence>
<organism evidence="3 4">
    <name type="scientific">Photobacterium ganghwense</name>
    <dbReference type="NCBI Taxonomy" id="320778"/>
    <lineage>
        <taxon>Bacteria</taxon>
        <taxon>Pseudomonadati</taxon>
        <taxon>Pseudomonadota</taxon>
        <taxon>Gammaproteobacteria</taxon>
        <taxon>Vibrionales</taxon>
        <taxon>Vibrionaceae</taxon>
        <taxon>Photobacterium</taxon>
    </lineage>
</organism>
<dbReference type="AlphaFoldDB" id="A0A0J1K2R0"/>
<dbReference type="GO" id="GO:0005737">
    <property type="term" value="C:cytoplasm"/>
    <property type="evidence" value="ECO:0007669"/>
    <property type="project" value="TreeGrafter"/>
</dbReference>
<keyword evidence="4" id="KW-1185">Reference proteome</keyword>
<dbReference type="EMBL" id="LDOU01000013">
    <property type="protein sequence ID" value="KLV08687.1"/>
    <property type="molecule type" value="Genomic_DNA"/>
</dbReference>
<dbReference type="PATRIC" id="fig|320778.3.peg.2779"/>
<evidence type="ECO:0000313" key="4">
    <source>
        <dbReference type="Proteomes" id="UP000035909"/>
    </source>
</evidence>
<dbReference type="GO" id="GO:0005525">
    <property type="term" value="F:GTP binding"/>
    <property type="evidence" value="ECO:0007669"/>
    <property type="project" value="InterPro"/>
</dbReference>
<protein>
    <submittedName>
        <fullName evidence="3">GTPase</fullName>
    </submittedName>
</protein>